<protein>
    <submittedName>
        <fullName evidence="1">Uncharacterized protein</fullName>
    </submittedName>
</protein>
<gene>
    <name evidence="1" type="ORF">EYC98_02910</name>
</gene>
<dbReference type="EMBL" id="SHNN01000001">
    <property type="protein sequence ID" value="MCX2979810.1"/>
    <property type="molecule type" value="Genomic_DNA"/>
</dbReference>
<dbReference type="Proteomes" id="UP001143362">
    <property type="component" value="Unassembled WGS sequence"/>
</dbReference>
<accession>A0ABT3TC09</accession>
<name>A0ABT3TC09_9GAMM</name>
<reference evidence="1" key="1">
    <citation type="submission" date="2019-02" db="EMBL/GenBank/DDBJ databases">
        <authorList>
            <person name="Li S.-H."/>
        </authorList>
    </citation>
    <scope>NUCLEOTIDE SEQUENCE</scope>
    <source>
        <strain evidence="1">IMCC14734</strain>
    </source>
</reference>
<dbReference type="RefSeq" id="WP_279243805.1">
    <property type="nucleotide sequence ID" value="NZ_SHNN01000001.1"/>
</dbReference>
<sequence>MIPRLPETLWLVAMFVITATQPAYATKVIGEARDLSSGELLYKELHRCDDDGILCSIAYVNEGGDVIAKKTMDYSRGAIAPVLQVNDYRFDREVVIDAEAEAGLVIDAGFDNFIRNNWQVLESSRKIRFNFLIPGRDSPLKMEAHQAVPEDCEANTLCLVVALDNWLLAAITDPILLTYSRDNRRLLRYRGISNLASNDGKSQVVDIRYTYTPVTE</sequence>
<evidence type="ECO:0000313" key="2">
    <source>
        <dbReference type="Proteomes" id="UP001143362"/>
    </source>
</evidence>
<organism evidence="1 2">
    <name type="scientific">Candidatus Litorirhabdus singularis</name>
    <dbReference type="NCBI Taxonomy" id="2518993"/>
    <lineage>
        <taxon>Bacteria</taxon>
        <taxon>Pseudomonadati</taxon>
        <taxon>Pseudomonadota</taxon>
        <taxon>Gammaproteobacteria</taxon>
        <taxon>Cellvibrionales</taxon>
        <taxon>Halieaceae</taxon>
        <taxon>Candidatus Litorirhabdus</taxon>
    </lineage>
</organism>
<proteinExistence type="predicted"/>
<comment type="caution">
    <text evidence="1">The sequence shown here is derived from an EMBL/GenBank/DDBJ whole genome shotgun (WGS) entry which is preliminary data.</text>
</comment>
<evidence type="ECO:0000313" key="1">
    <source>
        <dbReference type="EMBL" id="MCX2979810.1"/>
    </source>
</evidence>
<keyword evidence="2" id="KW-1185">Reference proteome</keyword>